<protein>
    <submittedName>
        <fullName evidence="1">Ribonuclease H-like domain-containing protein</fullName>
    </submittedName>
</protein>
<dbReference type="Gene3D" id="3.30.420.10">
    <property type="entry name" value="Ribonuclease H-like superfamily/Ribonuclease H"/>
    <property type="match status" value="1"/>
</dbReference>
<sequence length="462" mass="53613">MMIKMKISEDIRRSPYNDKDTEDTEDILKCLKDIICSYLLILFEDVVTKKVNYHLFGVEVEFYREMITSQLQGKLWLYDEVRTRLYIFKLVENTMIKMKISEDIRRSPYNDKDTEDTEDILKYLKDIIYELKFNLFSVSQMCDKKNSVLFTEIECLIMSPSFKLFDESQVVLRAPRKDDVYSLNLKNIVPSGVRQSFKNHAMNEFCAKKGIKREFSVARTPQQNGTQDSYVAGSSGKDNASLNLHNNYYSALDDAKEHAFEEEEKTGILHLKRGTISKYYPVINQNLSTGRSSGSYCPTRHMLVLLILPQCLISNNMDDTINVSTIPTTQIHKNYPKDQILGDPNVSQLKQMRRRKDSKVLQHNMHCFLQDRKRWLKHAEKTSTCCRFLTTEGLDIVDSAIWEKRAIGNKIVTMEEPALLDRKSTTGIAVNFFGIALVADILAMPRSHDYLWQIIILRQNML</sequence>
<dbReference type="Proteomes" id="UP001151760">
    <property type="component" value="Unassembled WGS sequence"/>
</dbReference>
<gene>
    <name evidence="1" type="ORF">Tco_0730152</name>
</gene>
<name>A0ABQ4YS35_9ASTR</name>
<reference evidence="1" key="1">
    <citation type="journal article" date="2022" name="Int. J. Mol. Sci.">
        <title>Draft Genome of Tanacetum Coccineum: Genomic Comparison of Closely Related Tanacetum-Family Plants.</title>
        <authorList>
            <person name="Yamashiro T."/>
            <person name="Shiraishi A."/>
            <person name="Nakayama K."/>
            <person name="Satake H."/>
        </authorList>
    </citation>
    <scope>NUCLEOTIDE SEQUENCE</scope>
</reference>
<dbReference type="EMBL" id="BQNB010010659">
    <property type="protein sequence ID" value="GJS80271.1"/>
    <property type="molecule type" value="Genomic_DNA"/>
</dbReference>
<dbReference type="InterPro" id="IPR036397">
    <property type="entry name" value="RNaseH_sf"/>
</dbReference>
<evidence type="ECO:0000313" key="1">
    <source>
        <dbReference type="EMBL" id="GJS80271.1"/>
    </source>
</evidence>
<accession>A0ABQ4YS35</accession>
<reference evidence="1" key="2">
    <citation type="submission" date="2022-01" db="EMBL/GenBank/DDBJ databases">
        <authorList>
            <person name="Yamashiro T."/>
            <person name="Shiraishi A."/>
            <person name="Satake H."/>
            <person name="Nakayama K."/>
        </authorList>
    </citation>
    <scope>NUCLEOTIDE SEQUENCE</scope>
</reference>
<proteinExistence type="predicted"/>
<keyword evidence="2" id="KW-1185">Reference proteome</keyword>
<organism evidence="1 2">
    <name type="scientific">Tanacetum coccineum</name>
    <dbReference type="NCBI Taxonomy" id="301880"/>
    <lineage>
        <taxon>Eukaryota</taxon>
        <taxon>Viridiplantae</taxon>
        <taxon>Streptophyta</taxon>
        <taxon>Embryophyta</taxon>
        <taxon>Tracheophyta</taxon>
        <taxon>Spermatophyta</taxon>
        <taxon>Magnoliopsida</taxon>
        <taxon>eudicotyledons</taxon>
        <taxon>Gunneridae</taxon>
        <taxon>Pentapetalae</taxon>
        <taxon>asterids</taxon>
        <taxon>campanulids</taxon>
        <taxon>Asterales</taxon>
        <taxon>Asteraceae</taxon>
        <taxon>Asteroideae</taxon>
        <taxon>Anthemideae</taxon>
        <taxon>Anthemidinae</taxon>
        <taxon>Tanacetum</taxon>
    </lineage>
</organism>
<dbReference type="InterPro" id="IPR012337">
    <property type="entry name" value="RNaseH-like_sf"/>
</dbReference>
<dbReference type="SUPFAM" id="SSF53098">
    <property type="entry name" value="Ribonuclease H-like"/>
    <property type="match status" value="1"/>
</dbReference>
<comment type="caution">
    <text evidence="1">The sequence shown here is derived from an EMBL/GenBank/DDBJ whole genome shotgun (WGS) entry which is preliminary data.</text>
</comment>
<evidence type="ECO:0000313" key="2">
    <source>
        <dbReference type="Proteomes" id="UP001151760"/>
    </source>
</evidence>